<dbReference type="RefSeq" id="XP_022294461.1">
    <property type="nucleotide sequence ID" value="XM_022438753.1"/>
</dbReference>
<accession>A0A8B8ATP2</accession>
<dbReference type="AlphaFoldDB" id="A0A8B8ATP2"/>
<reference evidence="4" key="1">
    <citation type="submission" date="2025-08" db="UniProtKB">
        <authorList>
            <consortium name="RefSeq"/>
        </authorList>
    </citation>
    <scope>IDENTIFICATION</scope>
    <source>
        <tissue evidence="4">Whole sample</tissue>
    </source>
</reference>
<gene>
    <name evidence="4" type="primary">LOC111104682</name>
</gene>
<evidence type="ECO:0000256" key="2">
    <source>
        <dbReference type="SAM" id="SignalP"/>
    </source>
</evidence>
<proteinExistence type="predicted"/>
<feature type="chain" id="PRO_5034917338" evidence="2">
    <location>
        <begin position="20"/>
        <end position="321"/>
    </location>
</feature>
<feature type="region of interest" description="Disordered" evidence="1">
    <location>
        <begin position="208"/>
        <end position="234"/>
    </location>
</feature>
<dbReference type="Proteomes" id="UP000694844">
    <property type="component" value="Chromosome 7"/>
</dbReference>
<dbReference type="KEGG" id="cvn:111104682"/>
<keyword evidence="2" id="KW-0732">Signal</keyword>
<protein>
    <submittedName>
        <fullName evidence="4">Uncharacterized protein LOC111104682</fullName>
    </submittedName>
</protein>
<feature type="compositionally biased region" description="Basic and acidic residues" evidence="1">
    <location>
        <begin position="215"/>
        <end position="227"/>
    </location>
</feature>
<feature type="signal peptide" evidence="2">
    <location>
        <begin position="1"/>
        <end position="19"/>
    </location>
</feature>
<keyword evidence="3" id="KW-1185">Reference proteome</keyword>
<evidence type="ECO:0000313" key="4">
    <source>
        <dbReference type="RefSeq" id="XP_022294461.1"/>
    </source>
</evidence>
<evidence type="ECO:0000313" key="3">
    <source>
        <dbReference type="Proteomes" id="UP000694844"/>
    </source>
</evidence>
<evidence type="ECO:0000256" key="1">
    <source>
        <dbReference type="SAM" id="MobiDB-lite"/>
    </source>
</evidence>
<name>A0A8B8ATP2_CRAVI</name>
<dbReference type="GeneID" id="111104682"/>
<organism evidence="3 4">
    <name type="scientific">Crassostrea virginica</name>
    <name type="common">Eastern oyster</name>
    <dbReference type="NCBI Taxonomy" id="6565"/>
    <lineage>
        <taxon>Eukaryota</taxon>
        <taxon>Metazoa</taxon>
        <taxon>Spiralia</taxon>
        <taxon>Lophotrochozoa</taxon>
        <taxon>Mollusca</taxon>
        <taxon>Bivalvia</taxon>
        <taxon>Autobranchia</taxon>
        <taxon>Pteriomorphia</taxon>
        <taxon>Ostreida</taxon>
        <taxon>Ostreoidea</taxon>
        <taxon>Ostreidae</taxon>
        <taxon>Crassostrea</taxon>
    </lineage>
</organism>
<dbReference type="OrthoDB" id="6217028at2759"/>
<sequence>MDLVIRLFVVFQILALVISTTRLIIDVSNCDGPQKTVNDDARNKQNLTSHCYCEIKSNFTGKLILSSKNICSPVLNVFDNNDTFIKTICDHKRAHFIRNVIKGDELKLVLINNYSFQSRNHEEIVRIYAKENSRNGLFSVTCGSASALTSIGSTSIPILVTGTFEASNKGTLKHLPTISAINNVTSVTEPEAFGHNINASNAECSYRRKTRARNTSKEETNEARTYDKATNGTERAENVDSTEQQQLPYNPLFQLYQRNDDGGYSFCRIKNIGHTEQLPNDTLYHFFEGNDVTIDSKNETDRAGTLTSTKNTMLCTHDLLD</sequence>